<reference evidence="2" key="1">
    <citation type="journal article" date="2020" name="Nat. Commun.">
        <title>Large-scale genome sequencing of mycorrhizal fungi provides insights into the early evolution of symbiotic traits.</title>
        <authorList>
            <person name="Miyauchi S."/>
            <person name="Kiss E."/>
            <person name="Kuo A."/>
            <person name="Drula E."/>
            <person name="Kohler A."/>
            <person name="Sanchez-Garcia M."/>
            <person name="Morin E."/>
            <person name="Andreopoulos B."/>
            <person name="Barry K.W."/>
            <person name="Bonito G."/>
            <person name="Buee M."/>
            <person name="Carver A."/>
            <person name="Chen C."/>
            <person name="Cichocki N."/>
            <person name="Clum A."/>
            <person name="Culley D."/>
            <person name="Crous P.W."/>
            <person name="Fauchery L."/>
            <person name="Girlanda M."/>
            <person name="Hayes R.D."/>
            <person name="Keri Z."/>
            <person name="LaButti K."/>
            <person name="Lipzen A."/>
            <person name="Lombard V."/>
            <person name="Magnuson J."/>
            <person name="Maillard F."/>
            <person name="Murat C."/>
            <person name="Nolan M."/>
            <person name="Ohm R.A."/>
            <person name="Pangilinan J."/>
            <person name="Pereira M.F."/>
            <person name="Perotto S."/>
            <person name="Peter M."/>
            <person name="Pfister S."/>
            <person name="Riley R."/>
            <person name="Sitrit Y."/>
            <person name="Stielow J.B."/>
            <person name="Szollosi G."/>
            <person name="Zifcakova L."/>
            <person name="Stursova M."/>
            <person name="Spatafora J.W."/>
            <person name="Tedersoo L."/>
            <person name="Vaario L.M."/>
            <person name="Yamada A."/>
            <person name="Yan M."/>
            <person name="Wang P."/>
            <person name="Xu J."/>
            <person name="Bruns T."/>
            <person name="Baldrian P."/>
            <person name="Vilgalys R."/>
            <person name="Dunand C."/>
            <person name="Henrissat B."/>
            <person name="Grigoriev I.V."/>
            <person name="Hibbett D."/>
            <person name="Nagy L.G."/>
            <person name="Martin F.M."/>
        </authorList>
    </citation>
    <scope>NUCLEOTIDE SEQUENCE</scope>
    <source>
        <strain evidence="2">UH-Tt-Lm1</strain>
    </source>
</reference>
<feature type="region of interest" description="Disordered" evidence="1">
    <location>
        <begin position="289"/>
        <end position="322"/>
    </location>
</feature>
<reference evidence="2" key="2">
    <citation type="submission" date="2020-11" db="EMBL/GenBank/DDBJ databases">
        <authorList>
            <consortium name="DOE Joint Genome Institute"/>
            <person name="Kuo A."/>
            <person name="Miyauchi S."/>
            <person name="Kiss E."/>
            <person name="Drula E."/>
            <person name="Kohler A."/>
            <person name="Sanchez-Garcia M."/>
            <person name="Andreopoulos B."/>
            <person name="Barry K.W."/>
            <person name="Bonito G."/>
            <person name="Buee M."/>
            <person name="Carver A."/>
            <person name="Chen C."/>
            <person name="Cichocki N."/>
            <person name="Clum A."/>
            <person name="Culley D."/>
            <person name="Crous P.W."/>
            <person name="Fauchery L."/>
            <person name="Girlanda M."/>
            <person name="Hayes R."/>
            <person name="Keri Z."/>
            <person name="Labutti K."/>
            <person name="Lipzen A."/>
            <person name="Lombard V."/>
            <person name="Magnuson J."/>
            <person name="Maillard F."/>
            <person name="Morin E."/>
            <person name="Murat C."/>
            <person name="Nolan M."/>
            <person name="Ohm R."/>
            <person name="Pangilinan J."/>
            <person name="Pereira M."/>
            <person name="Perotto S."/>
            <person name="Peter M."/>
            <person name="Riley R."/>
            <person name="Sitrit Y."/>
            <person name="Stielow B."/>
            <person name="Szollosi G."/>
            <person name="Zifcakova L."/>
            <person name="Stursova M."/>
            <person name="Spatafora J.W."/>
            <person name="Tedersoo L."/>
            <person name="Vaario L.-M."/>
            <person name="Yamada A."/>
            <person name="Yan M."/>
            <person name="Wang P."/>
            <person name="Xu J."/>
            <person name="Bruns T."/>
            <person name="Baldrian P."/>
            <person name="Vilgalys R."/>
            <person name="Henrissat B."/>
            <person name="Grigoriev I.V."/>
            <person name="Hibbett D."/>
            <person name="Nagy L.G."/>
            <person name="Martin F.M."/>
        </authorList>
    </citation>
    <scope>NUCLEOTIDE SEQUENCE</scope>
    <source>
        <strain evidence="2">UH-Tt-Lm1</strain>
    </source>
</reference>
<feature type="compositionally biased region" description="Acidic residues" evidence="1">
    <location>
        <begin position="310"/>
        <end position="322"/>
    </location>
</feature>
<feature type="compositionally biased region" description="Polar residues" evidence="1">
    <location>
        <begin position="246"/>
        <end position="258"/>
    </location>
</feature>
<feature type="compositionally biased region" description="Low complexity" evidence="1">
    <location>
        <begin position="438"/>
        <end position="477"/>
    </location>
</feature>
<sequence>MSSRNLFYTPRDLEHLVDKTKTQDHMDLGNFATYHRQFLSISDYLLEDNWLSISTRDYLFLQGFPQPIRSEIRRRLSGTKRNLLSREVYSLEDVYDAAQLVLSGCDLDFPATSGTPQDSLSSLIEQVSNLTQLIAASHVPPQHSSSTPGGVFQKPPQWRRACAFCSSQEHLIRDCPTVTLYLDQGWMVYNSLGRFSLPDGHPIPQSFPGANLQERVDSYWNSWQHPEEEPDNRDISPADFSGDSGDYSTSPDVSFTNKDSSDRDEYTNFLQLIHAELNLSYEPGNSISSSLFPRDSPALPQPSLHHDQEDSIGDVEETEDPVESYLSDFFESEDVSPEDLPAGIYVSPPPSLEVSSSSSSLLHLSSAFSLAPSSSSQLMSSASQFLSSASLSSLPHSPSSYSPCSTSILSSSLHDFFPFSSSLCDSPSQLHGSPSQLHGSFSQPHESSSQPHESSSQPHESSSQPHGSSSQLHDSPSSSVFDLSSLFSSSNTPSSSVSSLQSSISLADLLKTRSPPCQTSQHMVSPVLSSSLDTLSTLLADCRDIEDMENSVPGTSPEDSLEILPKPPEFLSGYLGSYSSSEETRRLFRCFWDLLPRVGSFPMDDFLVPQIILELPPSHPPNLPIFLDISLSLATLSRNSGTFANLGEPPDLFHQEPQLMSPDVAIFEDLSLYPHRLYPNQKHQDDPVAIRSPKESHPCLGTTRDGCSLKSQGDVVPPVLGMWDSEVCRPQSSFLLFAFPPLRNLRNLLRNLLRNILLFRTSSPSPKLPLLRRSFLSFAGASSSPEDFPLCLVPLYDDFPLS</sequence>
<dbReference type="EMBL" id="WIUZ02000010">
    <property type="protein sequence ID" value="KAF9783403.1"/>
    <property type="molecule type" value="Genomic_DNA"/>
</dbReference>
<name>A0A9P6HEA0_9AGAM</name>
<proteinExistence type="predicted"/>
<dbReference type="AlphaFoldDB" id="A0A9P6HEA0"/>
<organism evidence="2 3">
    <name type="scientific">Thelephora terrestris</name>
    <dbReference type="NCBI Taxonomy" id="56493"/>
    <lineage>
        <taxon>Eukaryota</taxon>
        <taxon>Fungi</taxon>
        <taxon>Dikarya</taxon>
        <taxon>Basidiomycota</taxon>
        <taxon>Agaricomycotina</taxon>
        <taxon>Agaricomycetes</taxon>
        <taxon>Thelephorales</taxon>
        <taxon>Thelephoraceae</taxon>
        <taxon>Thelephora</taxon>
    </lineage>
</organism>
<evidence type="ECO:0008006" key="4">
    <source>
        <dbReference type="Google" id="ProtNLM"/>
    </source>
</evidence>
<evidence type="ECO:0000313" key="3">
    <source>
        <dbReference type="Proteomes" id="UP000736335"/>
    </source>
</evidence>
<evidence type="ECO:0000256" key="1">
    <source>
        <dbReference type="SAM" id="MobiDB-lite"/>
    </source>
</evidence>
<keyword evidence="3" id="KW-1185">Reference proteome</keyword>
<feature type="region of interest" description="Disordered" evidence="1">
    <location>
        <begin position="428"/>
        <end position="477"/>
    </location>
</feature>
<feature type="region of interest" description="Disordered" evidence="1">
    <location>
        <begin position="223"/>
        <end position="262"/>
    </location>
</feature>
<evidence type="ECO:0000313" key="2">
    <source>
        <dbReference type="EMBL" id="KAF9783403.1"/>
    </source>
</evidence>
<dbReference type="OrthoDB" id="3252634at2759"/>
<dbReference type="Proteomes" id="UP000736335">
    <property type="component" value="Unassembled WGS sequence"/>
</dbReference>
<comment type="caution">
    <text evidence="2">The sequence shown here is derived from an EMBL/GenBank/DDBJ whole genome shotgun (WGS) entry which is preliminary data.</text>
</comment>
<protein>
    <recommendedName>
        <fullName evidence="4">CCHC-type domain-containing protein</fullName>
    </recommendedName>
</protein>
<gene>
    <name evidence="2" type="ORF">BJ322DRAFT_1110287</name>
</gene>
<feature type="compositionally biased region" description="Polar residues" evidence="1">
    <location>
        <begin position="428"/>
        <end position="437"/>
    </location>
</feature>
<accession>A0A9P6HEA0</accession>